<dbReference type="AlphaFoldDB" id="A0A978URA8"/>
<name>A0A978URA8_ZIZJJ</name>
<evidence type="ECO:0000256" key="12">
    <source>
        <dbReference type="PIRNR" id="PIRNR028937"/>
    </source>
</evidence>
<comment type="catalytic activity">
    <reaction evidence="1 12">
        <text>a long-chain primary fatty alcohol + O2 = a long-chain fatty aldehyde + H2O2</text>
        <dbReference type="Rhea" id="RHEA:22756"/>
        <dbReference type="ChEBI" id="CHEBI:15379"/>
        <dbReference type="ChEBI" id="CHEBI:16240"/>
        <dbReference type="ChEBI" id="CHEBI:17176"/>
        <dbReference type="ChEBI" id="CHEBI:77396"/>
        <dbReference type="EC" id="1.1.3.20"/>
    </reaction>
</comment>
<keyword evidence="6" id="KW-0285">Flavoprotein</keyword>
<dbReference type="SUPFAM" id="SSF51905">
    <property type="entry name" value="FAD/NAD(P)-binding domain"/>
    <property type="match status" value="1"/>
</dbReference>
<evidence type="ECO:0000256" key="6">
    <source>
        <dbReference type="ARBA" id="ARBA00022630"/>
    </source>
</evidence>
<dbReference type="GO" id="GO:0046577">
    <property type="term" value="F:long-chain-alcohol oxidase activity"/>
    <property type="evidence" value="ECO:0007669"/>
    <property type="project" value="UniProtKB-EC"/>
</dbReference>
<dbReference type="Proteomes" id="UP000813462">
    <property type="component" value="Unassembled WGS sequence"/>
</dbReference>
<dbReference type="InterPro" id="IPR000172">
    <property type="entry name" value="GMC_OxRdtase_N"/>
</dbReference>
<dbReference type="EMBL" id="JAEACU010000009">
    <property type="protein sequence ID" value="KAH7517408.1"/>
    <property type="molecule type" value="Genomic_DNA"/>
</dbReference>
<dbReference type="GO" id="GO:0050660">
    <property type="term" value="F:flavin adenine dinucleotide binding"/>
    <property type="evidence" value="ECO:0007669"/>
    <property type="project" value="InterPro"/>
</dbReference>
<comment type="caution">
    <text evidence="17">The sequence shown here is derived from an EMBL/GenBank/DDBJ whole genome shotgun (WGS) entry which is preliminary data.</text>
</comment>
<evidence type="ECO:0000256" key="13">
    <source>
        <dbReference type="PIRSR" id="PIRSR028937-1"/>
    </source>
</evidence>
<gene>
    <name evidence="17" type="ORF">FEM48_Zijuj09G0060400</name>
</gene>
<reference evidence="17" key="1">
    <citation type="journal article" date="2021" name="Front. Plant Sci.">
        <title>Chromosome-Scale Genome Assembly for Chinese Sour Jujube and Insights Into Its Genome Evolution and Domestication Signature.</title>
        <authorList>
            <person name="Shen L.-Y."/>
            <person name="Luo H."/>
            <person name="Wang X.-L."/>
            <person name="Wang X.-M."/>
            <person name="Qiu X.-J."/>
            <person name="Liu H."/>
            <person name="Zhou S.-S."/>
            <person name="Jia K.-H."/>
            <person name="Nie S."/>
            <person name="Bao Y.-T."/>
            <person name="Zhang R.-G."/>
            <person name="Yun Q.-Z."/>
            <person name="Chai Y.-H."/>
            <person name="Lu J.-Y."/>
            <person name="Li Y."/>
            <person name="Zhao S.-W."/>
            <person name="Mao J.-F."/>
            <person name="Jia S.-G."/>
            <person name="Mao Y.-M."/>
        </authorList>
    </citation>
    <scope>NUCLEOTIDE SEQUENCE</scope>
    <source>
        <strain evidence="17">AT0</strain>
        <tissue evidence="17">Leaf</tissue>
    </source>
</reference>
<dbReference type="OrthoDB" id="269227at2759"/>
<evidence type="ECO:0000313" key="17">
    <source>
        <dbReference type="EMBL" id="KAH7517408.1"/>
    </source>
</evidence>
<dbReference type="EC" id="1.1.3.20" evidence="5 12"/>
<keyword evidence="8 14" id="KW-0274">FAD</keyword>
<dbReference type="PANTHER" id="PTHR46056:SF12">
    <property type="entry name" value="LONG-CHAIN-ALCOHOL OXIDASE"/>
    <property type="match status" value="1"/>
</dbReference>
<organism evidence="17 18">
    <name type="scientific">Ziziphus jujuba var. spinosa</name>
    <dbReference type="NCBI Taxonomy" id="714518"/>
    <lineage>
        <taxon>Eukaryota</taxon>
        <taxon>Viridiplantae</taxon>
        <taxon>Streptophyta</taxon>
        <taxon>Embryophyta</taxon>
        <taxon>Tracheophyta</taxon>
        <taxon>Spermatophyta</taxon>
        <taxon>Magnoliopsida</taxon>
        <taxon>eudicotyledons</taxon>
        <taxon>Gunneridae</taxon>
        <taxon>Pentapetalae</taxon>
        <taxon>rosids</taxon>
        <taxon>fabids</taxon>
        <taxon>Rosales</taxon>
        <taxon>Rhamnaceae</taxon>
        <taxon>Paliureae</taxon>
        <taxon>Ziziphus</taxon>
    </lineage>
</organism>
<evidence type="ECO:0000256" key="8">
    <source>
        <dbReference type="ARBA" id="ARBA00022827"/>
    </source>
</evidence>
<evidence type="ECO:0000256" key="5">
    <source>
        <dbReference type="ARBA" id="ARBA00013125"/>
    </source>
</evidence>
<dbReference type="InterPro" id="IPR003953">
    <property type="entry name" value="FAD-dep_OxRdtase_2_FAD-bd"/>
</dbReference>
<dbReference type="InterPro" id="IPR036188">
    <property type="entry name" value="FAD/NAD-bd_sf"/>
</dbReference>
<keyword evidence="7" id="KW-0812">Transmembrane</keyword>
<feature type="region of interest" description="Disordered" evidence="15">
    <location>
        <begin position="1"/>
        <end position="21"/>
    </location>
</feature>
<comment type="subcellular location">
    <subcellularLocation>
        <location evidence="3 12">Membrane</location>
    </subcellularLocation>
</comment>
<comment type="function">
    <text evidence="2 12">Long-chain fatty alcohol oxidase involved in the omega-oxidation pathway of lipid degradation.</text>
</comment>
<sequence>MEGTESGRPPHHPLLRGGRRETTYSHGFSPDQIQALAAICGTLIPSLPLETINNENPADKSLHAFYQASGSQYPIPDEVAELMVKRVQPEAVLLLSLVLKILSFRLGTLLLCGFSCFDWKWPFIHKFSELPLEKREEILRKWSGHRHLIPPLRIVFVLIKLFCFYNFYSRTDENSENPAWKAMGYHLDSTRENLTKIPKERPLENGIIETMHESDSTFLQSLTQKGLDVIEDPNNNIYKIRCDAVVVGSGCGGGVAAAVLAKSGQKVIVIEKGNYFVSTDYSSLEGPSLNELYESGGLLATVDGKVMILAGSTVGGGSAVNWSASIRTPDAVLQEWSVDKKIPFFATSDYQSAMDAVCKRIGVTDSCTNEGFQNQVLRKGCENLGLKVVSVPRNSSANHYCGSCNYGCPAGGKQGTDTTWLVDAVEYGAVILTGCKAERFILKNDGNGGIRKKCFGVMATTLNNKITKKLQIEAKVTISACGSLLTPPLMISSGLGNPNIGKNLHLHPVLLAWGYFPEQTSEFKGKSFEGGIITSLHKVTAGNNNVRAIVETPAVGPASFAALFPWISGLDMKDKVVKYARLVHLFALVRDQGSGEVKEERKIKYRMNQFDKENLQTGLRQAIRILVAAGAVEVGTYRNDGQRIKCKGIKDEELEEFLDTVSAVGGPRSRGEQYWTIYCSAHQMGSCRMGATEEEGGVDENGESWEAKGLFVCDGSVLPTAVGVNPMITIQSTAYCISSKIAESLKKDKSIIES</sequence>
<evidence type="ECO:0000313" key="18">
    <source>
        <dbReference type="Proteomes" id="UP000813462"/>
    </source>
</evidence>
<dbReference type="InterPro" id="IPR007867">
    <property type="entry name" value="GMC_OxRtase_C"/>
</dbReference>
<evidence type="ECO:0000256" key="3">
    <source>
        <dbReference type="ARBA" id="ARBA00004370"/>
    </source>
</evidence>
<comment type="similarity">
    <text evidence="4 12">Belongs to the GMC oxidoreductase family.</text>
</comment>
<dbReference type="InterPro" id="IPR012400">
    <property type="entry name" value="Long_Oxdase"/>
</dbReference>
<accession>A0A978URA8</accession>
<evidence type="ECO:0000256" key="2">
    <source>
        <dbReference type="ARBA" id="ARBA00003842"/>
    </source>
</evidence>
<evidence type="ECO:0000256" key="14">
    <source>
        <dbReference type="PIRSR" id="PIRSR028937-2"/>
    </source>
</evidence>
<protein>
    <recommendedName>
        <fullName evidence="5 12">Long-chain-alcohol oxidase</fullName>
        <ecNumber evidence="5 12">1.1.3.20</ecNumber>
    </recommendedName>
</protein>
<dbReference type="GO" id="GO:0016020">
    <property type="term" value="C:membrane"/>
    <property type="evidence" value="ECO:0007669"/>
    <property type="project" value="UniProtKB-SubCell"/>
</dbReference>
<dbReference type="Pfam" id="PF00732">
    <property type="entry name" value="GMC_oxred_N"/>
    <property type="match status" value="1"/>
</dbReference>
<evidence type="ECO:0000256" key="4">
    <source>
        <dbReference type="ARBA" id="ARBA00010790"/>
    </source>
</evidence>
<dbReference type="PANTHER" id="PTHR46056">
    <property type="entry name" value="LONG-CHAIN-ALCOHOL OXIDASE"/>
    <property type="match status" value="1"/>
</dbReference>
<proteinExistence type="inferred from homology"/>
<feature type="domain" description="Glucose-methanol-choline oxidoreductase N-terminal" evidence="16">
    <location>
        <begin position="482"/>
        <end position="496"/>
    </location>
</feature>
<dbReference type="Pfam" id="PF00890">
    <property type="entry name" value="FAD_binding_2"/>
    <property type="match status" value="1"/>
</dbReference>
<keyword evidence="10 12" id="KW-0560">Oxidoreductase</keyword>
<evidence type="ECO:0000259" key="16">
    <source>
        <dbReference type="PROSITE" id="PS00624"/>
    </source>
</evidence>
<evidence type="ECO:0000256" key="1">
    <source>
        <dbReference type="ARBA" id="ARBA00000920"/>
    </source>
</evidence>
<dbReference type="PROSITE" id="PS00624">
    <property type="entry name" value="GMC_OXRED_2"/>
    <property type="match status" value="1"/>
</dbReference>
<evidence type="ECO:0000256" key="7">
    <source>
        <dbReference type="ARBA" id="ARBA00022692"/>
    </source>
</evidence>
<evidence type="ECO:0000256" key="10">
    <source>
        <dbReference type="ARBA" id="ARBA00023002"/>
    </source>
</evidence>
<evidence type="ECO:0000256" key="11">
    <source>
        <dbReference type="ARBA" id="ARBA00023136"/>
    </source>
</evidence>
<keyword evidence="9" id="KW-1133">Transmembrane helix</keyword>
<dbReference type="PIRSF" id="PIRSF028937">
    <property type="entry name" value="Lg_Ch_AO"/>
    <property type="match status" value="1"/>
</dbReference>
<keyword evidence="11 12" id="KW-0472">Membrane</keyword>
<dbReference type="Gene3D" id="3.50.50.60">
    <property type="entry name" value="FAD/NAD(P)-binding domain"/>
    <property type="match status" value="2"/>
</dbReference>
<dbReference type="Pfam" id="PF05199">
    <property type="entry name" value="GMC_oxred_C"/>
    <property type="match status" value="1"/>
</dbReference>
<evidence type="ECO:0000256" key="9">
    <source>
        <dbReference type="ARBA" id="ARBA00022989"/>
    </source>
</evidence>
<feature type="binding site" evidence="14">
    <location>
        <begin position="242"/>
        <end position="257"/>
    </location>
    <ligand>
        <name>FAD</name>
        <dbReference type="ChEBI" id="CHEBI:57692"/>
    </ligand>
</feature>
<feature type="active site" description="Proton acceptor" evidence="13">
    <location>
        <position position="682"/>
    </location>
</feature>
<evidence type="ECO:0000256" key="15">
    <source>
        <dbReference type="SAM" id="MobiDB-lite"/>
    </source>
</evidence>